<dbReference type="Proteomes" id="UP000053748">
    <property type="component" value="Unassembled WGS sequence"/>
</dbReference>
<feature type="transmembrane region" description="Helical" evidence="1">
    <location>
        <begin position="23"/>
        <end position="45"/>
    </location>
</feature>
<evidence type="ECO:0000313" key="3">
    <source>
        <dbReference type="Proteomes" id="UP000053748"/>
    </source>
</evidence>
<dbReference type="AlphaFoldDB" id="A0A2J9V265"/>
<evidence type="ECO:0000313" key="2">
    <source>
        <dbReference type="EMBL" id="PNM57879.1"/>
    </source>
</evidence>
<keyword evidence="1" id="KW-0812">Transmembrane</keyword>
<keyword evidence="1" id="KW-0472">Membrane</keyword>
<dbReference type="OrthoDB" id="5826599at2"/>
<protein>
    <recommendedName>
        <fullName evidence="4">Nitrate/nitrite sensing protein domain-containing protein</fullName>
    </recommendedName>
</protein>
<evidence type="ECO:0008006" key="4">
    <source>
        <dbReference type="Google" id="ProtNLM"/>
    </source>
</evidence>
<reference evidence="2" key="1">
    <citation type="submission" date="2017-12" db="EMBL/GenBank/DDBJ databases">
        <title>FDA dAtabase for Regulatory Grade micrObial Sequences (FDA-ARGOS): Supporting development and validation of Infectious Disease Dx tests.</title>
        <authorList>
            <person name="Hoffmann M."/>
            <person name="Allard M."/>
            <person name="Evans P."/>
            <person name="Brown E."/>
            <person name="Tallon L.J."/>
            <person name="Sadzewicz L."/>
            <person name="Sengamalay N."/>
            <person name="Ott S."/>
            <person name="Godinez A."/>
            <person name="Nagaraj S."/>
            <person name="Vavikolanu K."/>
            <person name="Aluvathingal J."/>
            <person name="Nadendla S."/>
            <person name="Hobson J."/>
            <person name="Sichtig H."/>
        </authorList>
    </citation>
    <scope>NUCLEOTIDE SEQUENCE [LARGE SCALE GENOMIC DNA]</scope>
    <source>
        <strain evidence="2">FDAARGOS_113</strain>
    </source>
</reference>
<proteinExistence type="predicted"/>
<gene>
    <name evidence="2" type="ORF">AL544_018425</name>
</gene>
<sequence length="300" mass="34570">MPSILSSLSFKYREEPSNTNTEVAMFVTISMLVSLAILGLIYTLSQQKHSAQQRKFELLVCLREVLALCRQHRSLTHQTLSQLGLGQQGMTQQGQIHLQDLQQHLLEKSEQLIQIAHFDNRPSYRILQNSLKKVLNEWSQANVSKNQRLHGKLIRHCMYLMDDVVLAWLAESSREELSDEYHMNWQQIFDAMETLTQLRLCIDDTRNENNGLRIRHYCELMQRKLNQLALISPLTLGSPVCSSAMRQLNEVTDNTHVELESDALYQLSSELSSTIAQVYDHMLNDLVESLYHPLPQLVVA</sequence>
<evidence type="ECO:0000256" key="1">
    <source>
        <dbReference type="SAM" id="Phobius"/>
    </source>
</evidence>
<dbReference type="EMBL" id="LOSJ02000002">
    <property type="protein sequence ID" value="PNM57879.1"/>
    <property type="molecule type" value="Genomic_DNA"/>
</dbReference>
<accession>A0A2J9V265</accession>
<keyword evidence="3" id="KW-1185">Reference proteome</keyword>
<comment type="caution">
    <text evidence="2">The sequence shown here is derived from an EMBL/GenBank/DDBJ whole genome shotgun (WGS) entry which is preliminary data.</text>
</comment>
<organism evidence="2 3">
    <name type="scientific">Vibrio mimicus</name>
    <dbReference type="NCBI Taxonomy" id="674"/>
    <lineage>
        <taxon>Bacteria</taxon>
        <taxon>Pseudomonadati</taxon>
        <taxon>Pseudomonadota</taxon>
        <taxon>Gammaproteobacteria</taxon>
        <taxon>Vibrionales</taxon>
        <taxon>Vibrionaceae</taxon>
        <taxon>Vibrio</taxon>
    </lineage>
</organism>
<keyword evidence="1" id="KW-1133">Transmembrane helix</keyword>
<name>A0A2J9V265_VIBMI</name>